<sequence length="294" mass="32307">MEAFWNTLEGWLEGLIANLPNIILAVLVLVASIFLSRFIKTYAGKVVSRFSGNHTINGLLANIITSGFLMVMLFVVLGILGLDRALTSLLAGAGVVGLAVGLAVQEPLMNLFSGILMSTKSLYNVGDLIETNGYFGKIRKVNLRSTILEQLSGEEVLLPNKSIIQNPLTNYTVSGRRRLALSCGISYGEDLEKVRAVTVKAVKDNVEYDERFPVEFYYEGYGDSSINFIVRFWLADITQKGLLNAQSESVIAIKKAFDQHDIMIPFPIRTLDFGIKGGEKLNTMLKASAMNGKE</sequence>
<dbReference type="SUPFAM" id="SSF82861">
    <property type="entry name" value="Mechanosensitive channel protein MscS (YggB), transmembrane region"/>
    <property type="match status" value="1"/>
</dbReference>
<dbReference type="SUPFAM" id="SSF50182">
    <property type="entry name" value="Sm-like ribonucleoproteins"/>
    <property type="match status" value="1"/>
</dbReference>
<dbReference type="EMBL" id="JPOS01000077">
    <property type="protein sequence ID" value="KGE86571.1"/>
    <property type="molecule type" value="Genomic_DNA"/>
</dbReference>
<evidence type="ECO:0000256" key="3">
    <source>
        <dbReference type="ARBA" id="ARBA00022475"/>
    </source>
</evidence>
<dbReference type="SUPFAM" id="SSF82689">
    <property type="entry name" value="Mechanosensitive channel protein MscS (YggB), C-terminal domain"/>
    <property type="match status" value="1"/>
</dbReference>
<keyword evidence="4 7" id="KW-0812">Transmembrane</keyword>
<keyword evidence="3" id="KW-1003">Cell membrane</keyword>
<keyword evidence="6 7" id="KW-0472">Membrane</keyword>
<dbReference type="STRING" id="1524460.IX84_20680"/>
<dbReference type="GO" id="GO:0008381">
    <property type="term" value="F:mechanosensitive monoatomic ion channel activity"/>
    <property type="evidence" value="ECO:0007669"/>
    <property type="project" value="InterPro"/>
</dbReference>
<evidence type="ECO:0000313" key="10">
    <source>
        <dbReference type="EMBL" id="KGE86571.1"/>
    </source>
</evidence>
<dbReference type="InterPro" id="IPR045275">
    <property type="entry name" value="MscS_archaea/bacteria_type"/>
</dbReference>
<keyword evidence="5 7" id="KW-1133">Transmembrane helix</keyword>
<evidence type="ECO:0000259" key="8">
    <source>
        <dbReference type="Pfam" id="PF00924"/>
    </source>
</evidence>
<dbReference type="InterPro" id="IPR011066">
    <property type="entry name" value="MscS_channel_C_sf"/>
</dbReference>
<evidence type="ECO:0000256" key="6">
    <source>
        <dbReference type="ARBA" id="ARBA00023136"/>
    </source>
</evidence>
<organism evidence="10 11">
    <name type="scientific">Phaeodactylibacter xiamenensis</name>
    <dbReference type="NCBI Taxonomy" id="1524460"/>
    <lineage>
        <taxon>Bacteria</taxon>
        <taxon>Pseudomonadati</taxon>
        <taxon>Bacteroidota</taxon>
        <taxon>Saprospiria</taxon>
        <taxon>Saprospirales</taxon>
        <taxon>Haliscomenobacteraceae</taxon>
        <taxon>Phaeodactylibacter</taxon>
    </lineage>
</organism>
<evidence type="ECO:0000259" key="9">
    <source>
        <dbReference type="Pfam" id="PF21082"/>
    </source>
</evidence>
<evidence type="ECO:0000313" key="11">
    <source>
        <dbReference type="Proteomes" id="UP000029736"/>
    </source>
</evidence>
<feature type="domain" description="Mechanosensitive ion channel MscS C-terminal" evidence="9">
    <location>
        <begin position="181"/>
        <end position="263"/>
    </location>
</feature>
<feature type="domain" description="Mechanosensitive ion channel MscS" evidence="8">
    <location>
        <begin position="107"/>
        <end position="172"/>
    </location>
</feature>
<dbReference type="PANTHER" id="PTHR30221">
    <property type="entry name" value="SMALL-CONDUCTANCE MECHANOSENSITIVE CHANNEL"/>
    <property type="match status" value="1"/>
</dbReference>
<dbReference type="Gene3D" id="2.30.30.60">
    <property type="match status" value="1"/>
</dbReference>
<keyword evidence="11" id="KW-1185">Reference proteome</keyword>
<feature type="transmembrane region" description="Helical" evidence="7">
    <location>
        <begin position="86"/>
        <end position="104"/>
    </location>
</feature>
<dbReference type="InterPro" id="IPR006685">
    <property type="entry name" value="MscS_channel_2nd"/>
</dbReference>
<dbReference type="Proteomes" id="UP000029736">
    <property type="component" value="Unassembled WGS sequence"/>
</dbReference>
<evidence type="ECO:0000256" key="4">
    <source>
        <dbReference type="ARBA" id="ARBA00022692"/>
    </source>
</evidence>
<name>A0A098S3E1_9BACT</name>
<gene>
    <name evidence="10" type="ORF">IX84_20680</name>
</gene>
<dbReference type="PANTHER" id="PTHR30221:SF1">
    <property type="entry name" value="SMALL-CONDUCTANCE MECHANOSENSITIVE CHANNEL"/>
    <property type="match status" value="1"/>
</dbReference>
<dbReference type="Pfam" id="PF00924">
    <property type="entry name" value="MS_channel_2nd"/>
    <property type="match status" value="1"/>
</dbReference>
<dbReference type="GO" id="GO:0005886">
    <property type="term" value="C:plasma membrane"/>
    <property type="evidence" value="ECO:0007669"/>
    <property type="project" value="UniProtKB-SubCell"/>
</dbReference>
<accession>A0A098S3E1</accession>
<reference evidence="10 11" key="1">
    <citation type="journal article" date="2014" name="Int. J. Syst. Evol. Microbiol.">
        <title>Phaeodactylibacter xiamenensis gen. nov., sp. nov., a member of the family Saprospiraceae isolated from the marine alga Phaeodactylum tricornutum.</title>
        <authorList>
            <person name="Chen Z.Jr."/>
            <person name="Lei X."/>
            <person name="Lai Q."/>
            <person name="Li Y."/>
            <person name="Zhang B."/>
            <person name="Zhang J."/>
            <person name="Zhang H."/>
            <person name="Yang L."/>
            <person name="Zheng W."/>
            <person name="Tian Y."/>
            <person name="Yu Z."/>
            <person name="Xu H.Jr."/>
            <person name="Zheng T."/>
        </authorList>
    </citation>
    <scope>NUCLEOTIDE SEQUENCE [LARGE SCALE GENOMIC DNA]</scope>
    <source>
        <strain evidence="10 11">KD52</strain>
    </source>
</reference>
<dbReference type="InterPro" id="IPR010920">
    <property type="entry name" value="LSM_dom_sf"/>
</dbReference>
<dbReference type="InterPro" id="IPR011014">
    <property type="entry name" value="MscS_channel_TM-2"/>
</dbReference>
<feature type="transmembrane region" description="Helical" evidence="7">
    <location>
        <begin position="59"/>
        <end position="80"/>
    </location>
</feature>
<dbReference type="AlphaFoldDB" id="A0A098S3E1"/>
<dbReference type="Gene3D" id="3.30.70.100">
    <property type="match status" value="1"/>
</dbReference>
<dbReference type="InterPro" id="IPR023408">
    <property type="entry name" value="MscS_beta-dom_sf"/>
</dbReference>
<dbReference type="Gene3D" id="1.10.287.1260">
    <property type="match status" value="1"/>
</dbReference>
<comment type="similarity">
    <text evidence="2">Belongs to the MscS (TC 1.A.23) family.</text>
</comment>
<feature type="transmembrane region" description="Helical" evidence="7">
    <location>
        <begin position="20"/>
        <end position="39"/>
    </location>
</feature>
<evidence type="ECO:0000256" key="7">
    <source>
        <dbReference type="SAM" id="Phobius"/>
    </source>
</evidence>
<dbReference type="InterPro" id="IPR049278">
    <property type="entry name" value="MS_channel_C"/>
</dbReference>
<dbReference type="Pfam" id="PF21082">
    <property type="entry name" value="MS_channel_3rd"/>
    <property type="match status" value="1"/>
</dbReference>
<evidence type="ECO:0000256" key="5">
    <source>
        <dbReference type="ARBA" id="ARBA00022989"/>
    </source>
</evidence>
<evidence type="ECO:0000256" key="2">
    <source>
        <dbReference type="ARBA" id="ARBA00008017"/>
    </source>
</evidence>
<proteinExistence type="inferred from homology"/>
<evidence type="ECO:0000256" key="1">
    <source>
        <dbReference type="ARBA" id="ARBA00004651"/>
    </source>
</evidence>
<comment type="subcellular location">
    <subcellularLocation>
        <location evidence="1">Cell membrane</location>
        <topology evidence="1">Multi-pass membrane protein</topology>
    </subcellularLocation>
</comment>
<comment type="caution">
    <text evidence="10">The sequence shown here is derived from an EMBL/GenBank/DDBJ whole genome shotgun (WGS) entry which is preliminary data.</text>
</comment>
<protein>
    <submittedName>
        <fullName evidence="10">Mechanosensitive ion channel protein MscS</fullName>
    </submittedName>
</protein>